<evidence type="ECO:0008006" key="3">
    <source>
        <dbReference type="Google" id="ProtNLM"/>
    </source>
</evidence>
<dbReference type="InterPro" id="IPR029063">
    <property type="entry name" value="SAM-dependent_MTases_sf"/>
</dbReference>
<accession>W9SF07</accession>
<dbReference type="EMBL" id="KE346069">
    <property type="protein sequence ID" value="EXC25413.1"/>
    <property type="molecule type" value="Genomic_DNA"/>
</dbReference>
<gene>
    <name evidence="1" type="ORF">L484_016796</name>
</gene>
<sequence>MALNKATFETINPSRFIAFTFPNPQNPTSRLRIAVLDSPGRPADPPRVAAMFVPDRRESDWIFSTESGHLQLLLNSPRISRLILAGNQPGGDSRPSMEIYRRHPVENDMSYRNDLEVSLNPLFLALSPKSCFEHGIPEIPILSYEDNVISSVVLGTFVGSLVGEMLVEDVEIENKKCSEREFRRRLRFKRMPNLVQTEVRIVPKMGFGSDCGGIGEVELFRPDVGVLVHPYLSPMVASLGLISGHIEERFCGGFMPRALCLGVGGGALLAFLRTQLGFEVLGVEEDEEVLKVGREFFGLEECEFLKVFVGDAMEFVEKVALCARGENASSLNGFDMDGVGGEFDVIMVDLDSCDAENGVCAPPLAFRRKRVLLAARSILFDKGILAINVVPRNSAIYETMKHDFREIFSELYEIDVGNGENFVLIAMATPRTPSISDSDYSFINTYLVVSLRDANIAVALLVPLALCNLILNNILQVVAAVGFNNKRLEIPPNANPLVAAGPRLSWEPYRRPSFSYVMEALHI</sequence>
<protein>
    <recommendedName>
        <fullName evidence="3">Methyltransferase-like protein 13</fullName>
    </recommendedName>
</protein>
<proteinExistence type="predicted"/>
<dbReference type="SUPFAM" id="SSF53335">
    <property type="entry name" value="S-adenosyl-L-methionine-dependent methyltransferases"/>
    <property type="match status" value="1"/>
</dbReference>
<dbReference type="Gene3D" id="3.40.50.150">
    <property type="entry name" value="Vaccinia Virus protein VP39"/>
    <property type="match status" value="1"/>
</dbReference>
<dbReference type="Proteomes" id="UP000030645">
    <property type="component" value="Unassembled WGS sequence"/>
</dbReference>
<dbReference type="CDD" id="cd02440">
    <property type="entry name" value="AdoMet_MTases"/>
    <property type="match status" value="1"/>
</dbReference>
<reference evidence="2" key="1">
    <citation type="submission" date="2013-01" db="EMBL/GenBank/DDBJ databases">
        <title>Draft Genome Sequence of a Mulberry Tree, Morus notabilis C.K. Schneid.</title>
        <authorList>
            <person name="He N."/>
            <person name="Zhao S."/>
        </authorList>
    </citation>
    <scope>NUCLEOTIDE SEQUENCE</scope>
</reference>
<dbReference type="STRING" id="981085.W9SF07"/>
<dbReference type="AlphaFoldDB" id="W9SF07"/>
<evidence type="ECO:0000313" key="1">
    <source>
        <dbReference type="EMBL" id="EXC25413.1"/>
    </source>
</evidence>
<keyword evidence="2" id="KW-1185">Reference proteome</keyword>
<name>W9SF07_9ROSA</name>
<dbReference type="eggNOG" id="KOG2352">
    <property type="taxonomic scope" value="Eukaryota"/>
</dbReference>
<organism evidence="1 2">
    <name type="scientific">Morus notabilis</name>
    <dbReference type="NCBI Taxonomy" id="981085"/>
    <lineage>
        <taxon>Eukaryota</taxon>
        <taxon>Viridiplantae</taxon>
        <taxon>Streptophyta</taxon>
        <taxon>Embryophyta</taxon>
        <taxon>Tracheophyta</taxon>
        <taxon>Spermatophyta</taxon>
        <taxon>Magnoliopsida</taxon>
        <taxon>eudicotyledons</taxon>
        <taxon>Gunneridae</taxon>
        <taxon>Pentapetalae</taxon>
        <taxon>rosids</taxon>
        <taxon>fabids</taxon>
        <taxon>Rosales</taxon>
        <taxon>Moraceae</taxon>
        <taxon>Moreae</taxon>
        <taxon>Morus</taxon>
    </lineage>
</organism>
<evidence type="ECO:0000313" key="2">
    <source>
        <dbReference type="Proteomes" id="UP000030645"/>
    </source>
</evidence>